<evidence type="ECO:0000256" key="1">
    <source>
        <dbReference type="SAM" id="Phobius"/>
    </source>
</evidence>
<dbReference type="AlphaFoldDB" id="A0A1A9UWB8"/>
<proteinExistence type="predicted"/>
<sequence length="193" mass="22212">MSCDFISSYEFILESSKSPCFRCWPFVEGFGTSEKLNLGESLDQRRGQTFSPNNCLIRSVKKKQSEKAKQGKGKDFTSPCRYILYEYLIIFVIDIGIVIVFLQLDFAAIPVLLHSIQYELRIRIKCWHIFYAQLNIEKLNKGFPWPVGVEEKSEVPTCLPGQLNLVCLQSVKINPGRRFDVTCILNLASIRKY</sequence>
<accession>A0A1A9UWB8</accession>
<dbReference type="VEuPathDB" id="VectorBase:GAUT017881"/>
<evidence type="ECO:0000313" key="3">
    <source>
        <dbReference type="Proteomes" id="UP000078200"/>
    </source>
</evidence>
<keyword evidence="3" id="KW-1185">Reference proteome</keyword>
<dbReference type="EnsemblMetazoa" id="GAUT017881-RA">
    <property type="protein sequence ID" value="GAUT017881-PA"/>
    <property type="gene ID" value="GAUT017881"/>
</dbReference>
<name>A0A1A9UWB8_GLOAU</name>
<protein>
    <submittedName>
        <fullName evidence="2">Uncharacterized protein</fullName>
    </submittedName>
</protein>
<dbReference type="Proteomes" id="UP000078200">
    <property type="component" value="Unassembled WGS sequence"/>
</dbReference>
<keyword evidence="1" id="KW-1133">Transmembrane helix</keyword>
<evidence type="ECO:0000313" key="2">
    <source>
        <dbReference type="EnsemblMetazoa" id="GAUT017881-PA"/>
    </source>
</evidence>
<organism evidence="2 3">
    <name type="scientific">Glossina austeni</name>
    <name type="common">Savannah tsetse fly</name>
    <dbReference type="NCBI Taxonomy" id="7395"/>
    <lineage>
        <taxon>Eukaryota</taxon>
        <taxon>Metazoa</taxon>
        <taxon>Ecdysozoa</taxon>
        <taxon>Arthropoda</taxon>
        <taxon>Hexapoda</taxon>
        <taxon>Insecta</taxon>
        <taxon>Pterygota</taxon>
        <taxon>Neoptera</taxon>
        <taxon>Endopterygota</taxon>
        <taxon>Diptera</taxon>
        <taxon>Brachycera</taxon>
        <taxon>Muscomorpha</taxon>
        <taxon>Hippoboscoidea</taxon>
        <taxon>Glossinidae</taxon>
        <taxon>Glossina</taxon>
    </lineage>
</organism>
<feature type="transmembrane region" description="Helical" evidence="1">
    <location>
        <begin position="87"/>
        <end position="113"/>
    </location>
</feature>
<reference evidence="2" key="1">
    <citation type="submission" date="2020-05" db="UniProtKB">
        <authorList>
            <consortium name="EnsemblMetazoa"/>
        </authorList>
    </citation>
    <scope>IDENTIFICATION</scope>
    <source>
        <strain evidence="2">TTRI</strain>
    </source>
</reference>
<keyword evidence="1" id="KW-0812">Transmembrane</keyword>
<keyword evidence="1" id="KW-0472">Membrane</keyword>